<evidence type="ECO:0000313" key="2">
    <source>
        <dbReference type="EMBL" id="ATZ54393.1"/>
    </source>
</evidence>
<protein>
    <recommendedName>
        <fullName evidence="1">2EXR domain-containing protein</fullName>
    </recommendedName>
</protein>
<dbReference type="RefSeq" id="XP_024551390.1">
    <property type="nucleotide sequence ID" value="XM_024695596.1"/>
</dbReference>
<dbReference type="VEuPathDB" id="FungiDB:Bcin10g03990"/>
<dbReference type="PANTHER" id="PTHR35910">
    <property type="entry name" value="2EXR DOMAIN-CONTAINING PROTEIN"/>
    <property type="match status" value="1"/>
</dbReference>
<dbReference type="OrthoDB" id="3557569at2759"/>
<keyword evidence="3" id="KW-1185">Reference proteome</keyword>
<organism evidence="2 3">
    <name type="scientific">Botryotinia fuckeliana (strain B05.10)</name>
    <name type="common">Noble rot fungus</name>
    <name type="synonym">Botrytis cinerea</name>
    <dbReference type="NCBI Taxonomy" id="332648"/>
    <lineage>
        <taxon>Eukaryota</taxon>
        <taxon>Fungi</taxon>
        <taxon>Dikarya</taxon>
        <taxon>Ascomycota</taxon>
        <taxon>Pezizomycotina</taxon>
        <taxon>Leotiomycetes</taxon>
        <taxon>Helotiales</taxon>
        <taxon>Sclerotiniaceae</taxon>
        <taxon>Botrytis</taxon>
    </lineage>
</organism>
<sequence length="457" mass="52207">MAGEILHSLSPKSIKRGILQNLQRLSIRKQTTNPPLFDDGSNFIIAQATPPLTDYYHDYLNFAIGREPIYASTANIMSKESIYASTVDDIDRPPLTPPISESPMFESPIPGTSVLELQQLSWPLPETLPRMLLQSSTLTTFSLFPFLPKELRVKIWKLAACHPRIVHLTYDHPTESLVSLTPIPALLSTCGEARDELLPLFKQLALPPSACGARIYVDLDVDTVYVRRATTSIEDASPYTSNFTTTKAIFGASNSAARHPLSDVKHLAIDSSLIDSPIELRILWGDWDHHSEPSDLKLRELETLKIVYAPIGNRPELRKIRGHPRISYDGENNNVESFTILSKEDRWERRRRHYPINNGEWMTESSFSPRVFSYRQGVFVQQDPEFLNRVHVCDNNGEVGGENEFYCPGCHKYMSLDAYRAYMNMMERDVLGWRKPEFEGVVYERETEKEMEHHLWG</sequence>
<gene>
    <name evidence="2" type="ORF">BCIN_10g03990</name>
</gene>
<dbReference type="KEGG" id="bfu:BCIN_10g03990"/>
<evidence type="ECO:0000259" key="1">
    <source>
        <dbReference type="Pfam" id="PF20150"/>
    </source>
</evidence>
<dbReference type="InterPro" id="IPR045518">
    <property type="entry name" value="2EXR"/>
</dbReference>
<dbReference type="PANTHER" id="PTHR35910:SF6">
    <property type="entry name" value="2EXR DOMAIN-CONTAINING PROTEIN"/>
    <property type="match status" value="1"/>
</dbReference>
<accession>A0A384JUZ2</accession>
<dbReference type="GeneID" id="5438086"/>
<reference evidence="2 3" key="3">
    <citation type="journal article" date="2017" name="Mol. Plant Pathol.">
        <title>A gapless genome sequence of the fungus Botrytis cinerea.</title>
        <authorList>
            <person name="Van Kan J.A."/>
            <person name="Stassen J.H."/>
            <person name="Mosbach A."/>
            <person name="Van Der Lee T.A."/>
            <person name="Faino L."/>
            <person name="Farmer A.D."/>
            <person name="Papasotiriou D.G."/>
            <person name="Zhou S."/>
            <person name="Seidl M.F."/>
            <person name="Cottam E."/>
            <person name="Edel D."/>
            <person name="Hahn M."/>
            <person name="Schwartz D.C."/>
            <person name="Dietrich R.A."/>
            <person name="Widdison S."/>
            <person name="Scalliet G."/>
        </authorList>
    </citation>
    <scope>NUCLEOTIDE SEQUENCE [LARGE SCALE GENOMIC DNA]</scope>
    <source>
        <strain evidence="2 3">B05.10</strain>
    </source>
</reference>
<feature type="domain" description="2EXR" evidence="1">
    <location>
        <begin position="141"/>
        <end position="224"/>
    </location>
</feature>
<dbReference type="Pfam" id="PF20150">
    <property type="entry name" value="2EXR"/>
    <property type="match status" value="1"/>
</dbReference>
<dbReference type="AlphaFoldDB" id="A0A384JUZ2"/>
<proteinExistence type="predicted"/>
<dbReference type="Proteomes" id="UP000001798">
    <property type="component" value="Chromosome 10"/>
</dbReference>
<name>A0A384JUZ2_BOTFB</name>
<reference evidence="2 3" key="2">
    <citation type="journal article" date="2012" name="Eukaryot. Cell">
        <title>Genome update of Botrytis cinerea strains B05.10 and T4.</title>
        <authorList>
            <person name="Staats M."/>
            <person name="van Kan J.A."/>
        </authorList>
    </citation>
    <scope>NUCLEOTIDE SEQUENCE [LARGE SCALE GENOMIC DNA]</scope>
    <source>
        <strain evidence="2 3">B05.10</strain>
    </source>
</reference>
<reference evidence="2 3" key="1">
    <citation type="journal article" date="2011" name="PLoS Genet.">
        <title>Genomic analysis of the necrotrophic fungal pathogens Sclerotinia sclerotiorum and Botrytis cinerea.</title>
        <authorList>
            <person name="Amselem J."/>
            <person name="Cuomo C.A."/>
            <person name="van Kan J.A."/>
            <person name="Viaud M."/>
            <person name="Benito E.P."/>
            <person name="Couloux A."/>
            <person name="Coutinho P.M."/>
            <person name="de Vries R.P."/>
            <person name="Dyer P.S."/>
            <person name="Fillinger S."/>
            <person name="Fournier E."/>
            <person name="Gout L."/>
            <person name="Hahn M."/>
            <person name="Kohn L."/>
            <person name="Lapalu N."/>
            <person name="Plummer K.M."/>
            <person name="Pradier J.M."/>
            <person name="Quevillon E."/>
            <person name="Sharon A."/>
            <person name="Simon A."/>
            <person name="ten Have A."/>
            <person name="Tudzynski B."/>
            <person name="Tudzynski P."/>
            <person name="Wincker P."/>
            <person name="Andrew M."/>
            <person name="Anthouard V."/>
            <person name="Beever R.E."/>
            <person name="Beffa R."/>
            <person name="Benoit I."/>
            <person name="Bouzid O."/>
            <person name="Brault B."/>
            <person name="Chen Z."/>
            <person name="Choquer M."/>
            <person name="Collemare J."/>
            <person name="Cotton P."/>
            <person name="Danchin E.G."/>
            <person name="Da Silva C."/>
            <person name="Gautier A."/>
            <person name="Giraud C."/>
            <person name="Giraud T."/>
            <person name="Gonzalez C."/>
            <person name="Grossetete S."/>
            <person name="Guldener U."/>
            <person name="Henrissat B."/>
            <person name="Howlett B.J."/>
            <person name="Kodira C."/>
            <person name="Kretschmer M."/>
            <person name="Lappartient A."/>
            <person name="Leroch M."/>
            <person name="Levis C."/>
            <person name="Mauceli E."/>
            <person name="Neuveglise C."/>
            <person name="Oeser B."/>
            <person name="Pearson M."/>
            <person name="Poulain J."/>
            <person name="Poussereau N."/>
            <person name="Quesneville H."/>
            <person name="Rascle C."/>
            <person name="Schumacher J."/>
            <person name="Segurens B."/>
            <person name="Sexton A."/>
            <person name="Silva E."/>
            <person name="Sirven C."/>
            <person name="Soanes D.M."/>
            <person name="Talbot N.J."/>
            <person name="Templeton M."/>
            <person name="Yandava C."/>
            <person name="Yarden O."/>
            <person name="Zeng Q."/>
            <person name="Rollins J.A."/>
            <person name="Lebrun M.H."/>
            <person name="Dickman M."/>
        </authorList>
    </citation>
    <scope>NUCLEOTIDE SEQUENCE [LARGE SCALE GENOMIC DNA]</scope>
    <source>
        <strain evidence="2 3">B05.10</strain>
    </source>
</reference>
<evidence type="ECO:0000313" key="3">
    <source>
        <dbReference type="Proteomes" id="UP000001798"/>
    </source>
</evidence>
<dbReference type="EMBL" id="CP009814">
    <property type="protein sequence ID" value="ATZ54393.1"/>
    <property type="molecule type" value="Genomic_DNA"/>
</dbReference>